<dbReference type="FunFam" id="3.20.20.100:FF:000002">
    <property type="entry name" value="2,5-diketo-D-gluconic acid reductase A"/>
    <property type="match status" value="1"/>
</dbReference>
<dbReference type="PROSITE" id="PS00062">
    <property type="entry name" value="ALDOKETO_REDUCTASE_2"/>
    <property type="match status" value="1"/>
</dbReference>
<evidence type="ECO:0000256" key="2">
    <source>
        <dbReference type="PIRSR" id="PIRSR000097-1"/>
    </source>
</evidence>
<evidence type="ECO:0000256" key="1">
    <source>
        <dbReference type="ARBA" id="ARBA00023002"/>
    </source>
</evidence>
<keyword evidence="7" id="KW-1185">Reference proteome</keyword>
<proteinExistence type="predicted"/>
<dbReference type="HOGENOM" id="CLU_023205_0_0_1"/>
<feature type="domain" description="NADP-dependent oxidoreductase" evidence="5">
    <location>
        <begin position="50"/>
        <end position="301"/>
    </location>
</feature>
<evidence type="ECO:0000259" key="5">
    <source>
        <dbReference type="Pfam" id="PF00248"/>
    </source>
</evidence>
<dbReference type="PROSITE" id="PS00798">
    <property type="entry name" value="ALDOKETO_REDUCTASE_1"/>
    <property type="match status" value="1"/>
</dbReference>
<dbReference type="Pfam" id="PF00248">
    <property type="entry name" value="Aldo_ket_red"/>
    <property type="match status" value="1"/>
</dbReference>
<feature type="site" description="Lowers pKa of active site Tyr" evidence="4">
    <location>
        <position position="102"/>
    </location>
</feature>
<dbReference type="PROSITE" id="PS00063">
    <property type="entry name" value="ALDOKETO_REDUCTASE_3"/>
    <property type="match status" value="1"/>
</dbReference>
<dbReference type="CDD" id="cd19071">
    <property type="entry name" value="AKR_AKR1-5-like"/>
    <property type="match status" value="1"/>
</dbReference>
<dbReference type="AlphaFoldDB" id="A0A0C9XX69"/>
<feature type="active site" description="Proton donor" evidence="2">
    <location>
        <position position="77"/>
    </location>
</feature>
<gene>
    <name evidence="6" type="ORF">K443DRAFT_89946</name>
</gene>
<reference evidence="7" key="2">
    <citation type="submission" date="2015-01" db="EMBL/GenBank/DDBJ databases">
        <title>Evolutionary Origins and Diversification of the Mycorrhizal Mutualists.</title>
        <authorList>
            <consortium name="DOE Joint Genome Institute"/>
            <consortium name="Mycorrhizal Genomics Consortium"/>
            <person name="Kohler A."/>
            <person name="Kuo A."/>
            <person name="Nagy L.G."/>
            <person name="Floudas D."/>
            <person name="Copeland A."/>
            <person name="Barry K.W."/>
            <person name="Cichocki N."/>
            <person name="Veneault-Fourrey C."/>
            <person name="LaButti K."/>
            <person name="Lindquist E.A."/>
            <person name="Lipzen A."/>
            <person name="Lundell T."/>
            <person name="Morin E."/>
            <person name="Murat C."/>
            <person name="Riley R."/>
            <person name="Ohm R."/>
            <person name="Sun H."/>
            <person name="Tunlid A."/>
            <person name="Henrissat B."/>
            <person name="Grigoriev I.V."/>
            <person name="Hibbett D.S."/>
            <person name="Martin F."/>
        </authorList>
    </citation>
    <scope>NUCLEOTIDE SEQUENCE [LARGE SCALE GENOMIC DNA]</scope>
    <source>
        <strain evidence="7">LaAM-08-1</strain>
    </source>
</reference>
<dbReference type="PANTHER" id="PTHR11732">
    <property type="entry name" value="ALDO/KETO REDUCTASE"/>
    <property type="match status" value="1"/>
</dbReference>
<feature type="binding site" evidence="3">
    <location>
        <position position="135"/>
    </location>
    <ligand>
        <name>substrate</name>
    </ligand>
</feature>
<evidence type="ECO:0000313" key="7">
    <source>
        <dbReference type="Proteomes" id="UP000054477"/>
    </source>
</evidence>
<dbReference type="GO" id="GO:0016616">
    <property type="term" value="F:oxidoreductase activity, acting on the CH-OH group of donors, NAD or NADP as acceptor"/>
    <property type="evidence" value="ECO:0007669"/>
    <property type="project" value="UniProtKB-ARBA"/>
</dbReference>
<dbReference type="SUPFAM" id="SSF51430">
    <property type="entry name" value="NAD(P)-linked oxidoreductase"/>
    <property type="match status" value="1"/>
</dbReference>
<dbReference type="InterPro" id="IPR036812">
    <property type="entry name" value="NAD(P)_OxRdtase_dom_sf"/>
</dbReference>
<dbReference type="InterPro" id="IPR020471">
    <property type="entry name" value="AKR"/>
</dbReference>
<accession>A0A0C9XX69</accession>
<dbReference type="OrthoDB" id="416253at2759"/>
<organism evidence="6 7">
    <name type="scientific">Laccaria amethystina LaAM-08-1</name>
    <dbReference type="NCBI Taxonomy" id="1095629"/>
    <lineage>
        <taxon>Eukaryota</taxon>
        <taxon>Fungi</taxon>
        <taxon>Dikarya</taxon>
        <taxon>Basidiomycota</taxon>
        <taxon>Agaricomycotina</taxon>
        <taxon>Agaricomycetes</taxon>
        <taxon>Agaricomycetidae</taxon>
        <taxon>Agaricales</taxon>
        <taxon>Agaricineae</taxon>
        <taxon>Hydnangiaceae</taxon>
        <taxon>Laccaria</taxon>
    </lineage>
</organism>
<dbReference type="STRING" id="1095629.A0A0C9XX69"/>
<protein>
    <recommendedName>
        <fullName evidence="5">NADP-dependent oxidoreductase domain-containing protein</fullName>
    </recommendedName>
</protein>
<sequence>MYGVFYGLTRLGVVRSGRGCIGGAHRNISTKLYNLPSGDKIPGIALGVWRANPGRVGEAVKTALRAGYRHIDGAWVYGNEAEVGVALKESQIPRDQIWLTSKLWNSFHAPEDIEPILDDSLQKLRTEYLDLYLIHWPVAFKAGTDNEIDYDLTENPYPTWQKLEEMVEKGKVRNIGISNFNIRRIQNLTANPLKIQPAVNQVELNYWNPQPELLKWAKDNNLLLEAYSPLGSAEKVKKSLEVPLVKNIAKELNITPAQVYISWHLQRGTVVLPKSVTPSRIEENFKVVTLPQKSFDELEEAAASHPPERAVDPSEWWGIDIFG</sequence>
<name>A0A0C9XX69_9AGAR</name>
<dbReference type="InterPro" id="IPR018170">
    <property type="entry name" value="Aldo/ket_reductase_CS"/>
</dbReference>
<evidence type="ECO:0000313" key="6">
    <source>
        <dbReference type="EMBL" id="KIK06219.1"/>
    </source>
</evidence>
<evidence type="ECO:0000256" key="3">
    <source>
        <dbReference type="PIRSR" id="PIRSR000097-2"/>
    </source>
</evidence>
<dbReference type="Gene3D" id="3.20.20.100">
    <property type="entry name" value="NADP-dependent oxidoreductase domain"/>
    <property type="match status" value="1"/>
</dbReference>
<dbReference type="PRINTS" id="PR00069">
    <property type="entry name" value="ALDKETRDTASE"/>
</dbReference>
<dbReference type="EMBL" id="KN838554">
    <property type="protein sequence ID" value="KIK06219.1"/>
    <property type="molecule type" value="Genomic_DNA"/>
</dbReference>
<dbReference type="Proteomes" id="UP000054477">
    <property type="component" value="Unassembled WGS sequence"/>
</dbReference>
<dbReference type="InterPro" id="IPR023210">
    <property type="entry name" value="NADP_OxRdtase_dom"/>
</dbReference>
<dbReference type="PIRSF" id="PIRSF000097">
    <property type="entry name" value="AKR"/>
    <property type="match status" value="1"/>
</dbReference>
<reference evidence="6 7" key="1">
    <citation type="submission" date="2014-04" db="EMBL/GenBank/DDBJ databases">
        <authorList>
            <consortium name="DOE Joint Genome Institute"/>
            <person name="Kuo A."/>
            <person name="Kohler A."/>
            <person name="Nagy L.G."/>
            <person name="Floudas D."/>
            <person name="Copeland A."/>
            <person name="Barry K.W."/>
            <person name="Cichocki N."/>
            <person name="Veneault-Fourrey C."/>
            <person name="LaButti K."/>
            <person name="Lindquist E.A."/>
            <person name="Lipzen A."/>
            <person name="Lundell T."/>
            <person name="Morin E."/>
            <person name="Murat C."/>
            <person name="Sun H."/>
            <person name="Tunlid A."/>
            <person name="Henrissat B."/>
            <person name="Grigoriev I.V."/>
            <person name="Hibbett D.S."/>
            <person name="Martin F."/>
            <person name="Nordberg H.P."/>
            <person name="Cantor M.N."/>
            <person name="Hua S.X."/>
        </authorList>
    </citation>
    <scope>NUCLEOTIDE SEQUENCE [LARGE SCALE GENOMIC DNA]</scope>
    <source>
        <strain evidence="6 7">LaAM-08-1</strain>
    </source>
</reference>
<evidence type="ECO:0000256" key="4">
    <source>
        <dbReference type="PIRSR" id="PIRSR000097-3"/>
    </source>
</evidence>
<keyword evidence="1" id="KW-0560">Oxidoreductase</keyword>